<name>A0AAW2K5A6_SESRA</name>
<dbReference type="EMBL" id="JACGWJ010000030">
    <property type="protein sequence ID" value="KAL0301806.1"/>
    <property type="molecule type" value="Genomic_DNA"/>
</dbReference>
<dbReference type="InterPro" id="IPR000477">
    <property type="entry name" value="RT_dom"/>
</dbReference>
<sequence>MDSEYLEEGLTNEDRPSLCVMPTLEEVWETVSSINPDSVAGPDGFGPVFFHTCWEIISEDVFGAVTEFFRKVEMPKGFTATTISLISKTASPTCWTWACLAKGAITVANGFVPRRLLSDNVLLAQELIHSLESRRPEANVVFKLDMAKAYDGSFGSFSISEHAGFFHSTCGLRQGDPLSPALFVLAADYLSRDLDRLFAVQPTMHYQAPGRIRVSHLAYADDLMIFTTTCRRNMELLHDFLRAYERVSGQLINGMKSSFIVGRQGWAMTNLSHGGSLALIRSVLQATPLYLLQVIHLPNCGGGFEASHPYGRNTCMVATVEICIRLLCLIIEIIPRFGIASVAFEMWRSHSFSALGTIIGPAQLLHSTYTMEPVSYYWHEGDWNVSWILRTVPVHFAQTICQILVATCQGNKIVWTGSSAGDFVTKSAWEAIRQASPRRQLLADIWHRSL</sequence>
<dbReference type="PANTHER" id="PTHR46890:SF28">
    <property type="entry name" value="REVERSE TRANSCRIPTASE DOMAIN-CONTAINING PROTEIN"/>
    <property type="match status" value="1"/>
</dbReference>
<dbReference type="SUPFAM" id="SSF56672">
    <property type="entry name" value="DNA/RNA polymerases"/>
    <property type="match status" value="1"/>
</dbReference>
<organism evidence="2">
    <name type="scientific">Sesamum radiatum</name>
    <name type="common">Black benniseed</name>
    <dbReference type="NCBI Taxonomy" id="300843"/>
    <lineage>
        <taxon>Eukaryota</taxon>
        <taxon>Viridiplantae</taxon>
        <taxon>Streptophyta</taxon>
        <taxon>Embryophyta</taxon>
        <taxon>Tracheophyta</taxon>
        <taxon>Spermatophyta</taxon>
        <taxon>Magnoliopsida</taxon>
        <taxon>eudicotyledons</taxon>
        <taxon>Gunneridae</taxon>
        <taxon>Pentapetalae</taxon>
        <taxon>asterids</taxon>
        <taxon>lamiids</taxon>
        <taxon>Lamiales</taxon>
        <taxon>Pedaliaceae</taxon>
        <taxon>Sesamum</taxon>
    </lineage>
</organism>
<dbReference type="AlphaFoldDB" id="A0AAW2K5A6"/>
<dbReference type="PANTHER" id="PTHR46890">
    <property type="entry name" value="NON-LTR RETROLELEMENT REVERSE TRANSCRIPTASE-LIKE PROTEIN-RELATED"/>
    <property type="match status" value="1"/>
</dbReference>
<dbReference type="InterPro" id="IPR052343">
    <property type="entry name" value="Retrotransposon-Effector_Assoc"/>
</dbReference>
<dbReference type="CDD" id="cd01650">
    <property type="entry name" value="RT_nLTR_like"/>
    <property type="match status" value="1"/>
</dbReference>
<reference evidence="2" key="2">
    <citation type="journal article" date="2024" name="Plant">
        <title>Genomic evolution and insights into agronomic trait innovations of Sesamum species.</title>
        <authorList>
            <person name="Miao H."/>
            <person name="Wang L."/>
            <person name="Qu L."/>
            <person name="Liu H."/>
            <person name="Sun Y."/>
            <person name="Le M."/>
            <person name="Wang Q."/>
            <person name="Wei S."/>
            <person name="Zheng Y."/>
            <person name="Lin W."/>
            <person name="Duan Y."/>
            <person name="Cao H."/>
            <person name="Xiong S."/>
            <person name="Wang X."/>
            <person name="Wei L."/>
            <person name="Li C."/>
            <person name="Ma Q."/>
            <person name="Ju M."/>
            <person name="Zhao R."/>
            <person name="Li G."/>
            <person name="Mu C."/>
            <person name="Tian Q."/>
            <person name="Mei H."/>
            <person name="Zhang T."/>
            <person name="Gao T."/>
            <person name="Zhang H."/>
        </authorList>
    </citation>
    <scope>NUCLEOTIDE SEQUENCE</scope>
    <source>
        <strain evidence="2">G02</strain>
    </source>
</reference>
<proteinExistence type="predicted"/>
<feature type="domain" description="Reverse transcriptase" evidence="1">
    <location>
        <begin position="158"/>
        <end position="261"/>
    </location>
</feature>
<accession>A0AAW2K5A6</accession>
<dbReference type="InterPro" id="IPR043502">
    <property type="entry name" value="DNA/RNA_pol_sf"/>
</dbReference>
<evidence type="ECO:0000313" key="2">
    <source>
        <dbReference type="EMBL" id="KAL0301806.1"/>
    </source>
</evidence>
<dbReference type="Pfam" id="PF00078">
    <property type="entry name" value="RVT_1"/>
    <property type="match status" value="1"/>
</dbReference>
<comment type="caution">
    <text evidence="2">The sequence shown here is derived from an EMBL/GenBank/DDBJ whole genome shotgun (WGS) entry which is preliminary data.</text>
</comment>
<gene>
    <name evidence="2" type="ORF">Sradi_6457400</name>
</gene>
<protein>
    <recommendedName>
        <fullName evidence="1">Reverse transcriptase domain-containing protein</fullName>
    </recommendedName>
</protein>
<reference evidence="2" key="1">
    <citation type="submission" date="2020-06" db="EMBL/GenBank/DDBJ databases">
        <authorList>
            <person name="Li T."/>
            <person name="Hu X."/>
            <person name="Zhang T."/>
            <person name="Song X."/>
            <person name="Zhang H."/>
            <person name="Dai N."/>
            <person name="Sheng W."/>
            <person name="Hou X."/>
            <person name="Wei L."/>
        </authorList>
    </citation>
    <scope>NUCLEOTIDE SEQUENCE</scope>
    <source>
        <strain evidence="2">G02</strain>
        <tissue evidence="2">Leaf</tissue>
    </source>
</reference>
<evidence type="ECO:0000259" key="1">
    <source>
        <dbReference type="Pfam" id="PF00078"/>
    </source>
</evidence>